<gene>
    <name evidence="1" type="ORF">SAMN04487977_101524</name>
</gene>
<evidence type="ECO:0000313" key="1">
    <source>
        <dbReference type="EMBL" id="SEP82083.1"/>
    </source>
</evidence>
<keyword evidence="2" id="KW-1185">Reference proteome</keyword>
<evidence type="ECO:0000313" key="2">
    <source>
        <dbReference type="Proteomes" id="UP000182360"/>
    </source>
</evidence>
<organism evidence="1 2">
    <name type="scientific">Treponema bryantii</name>
    <dbReference type="NCBI Taxonomy" id="163"/>
    <lineage>
        <taxon>Bacteria</taxon>
        <taxon>Pseudomonadati</taxon>
        <taxon>Spirochaetota</taxon>
        <taxon>Spirochaetia</taxon>
        <taxon>Spirochaetales</taxon>
        <taxon>Treponemataceae</taxon>
        <taxon>Treponema</taxon>
    </lineage>
</organism>
<dbReference type="AlphaFoldDB" id="A0A1H9B071"/>
<dbReference type="Proteomes" id="UP000182360">
    <property type="component" value="Unassembled WGS sequence"/>
</dbReference>
<dbReference type="EMBL" id="FOFU01000001">
    <property type="protein sequence ID" value="SEP82083.1"/>
    <property type="molecule type" value="Genomic_DNA"/>
</dbReference>
<sequence length="114" mass="13416">MTKAKIEKIAEELGWTVTWDKNEGGTKLVMFSQYSPAGQDFNVELEYKTLGEIEDKLREYYDSYDPSYEAYLWLDDNGHGKNGAPYEMIDVYNDMKACEEMLYELYQSIMDFKQ</sequence>
<protein>
    <submittedName>
        <fullName evidence="1">Uncharacterized protein</fullName>
    </submittedName>
</protein>
<proteinExistence type="predicted"/>
<accession>A0A1H9B071</accession>
<reference evidence="1 2" key="1">
    <citation type="submission" date="2016-10" db="EMBL/GenBank/DDBJ databases">
        <authorList>
            <person name="de Groot N.N."/>
        </authorList>
    </citation>
    <scope>NUCLEOTIDE SEQUENCE [LARGE SCALE GENOMIC DNA]</scope>
    <source>
        <strain evidence="1 2">B25</strain>
    </source>
</reference>
<dbReference type="RefSeq" id="WP_083379642.1">
    <property type="nucleotide sequence ID" value="NZ_FOFU01000001.1"/>
</dbReference>
<dbReference type="OrthoDB" id="3010348at2"/>
<name>A0A1H9B071_9SPIR</name>